<proteinExistence type="predicted"/>
<keyword evidence="3" id="KW-1185">Reference proteome</keyword>
<evidence type="ECO:0000313" key="3">
    <source>
        <dbReference type="Proteomes" id="UP000051952"/>
    </source>
</evidence>
<evidence type="ECO:0000313" key="2">
    <source>
        <dbReference type="EMBL" id="CUG90023.1"/>
    </source>
</evidence>
<evidence type="ECO:0008006" key="4">
    <source>
        <dbReference type="Google" id="ProtNLM"/>
    </source>
</evidence>
<evidence type="ECO:0000256" key="1">
    <source>
        <dbReference type="SAM" id="SignalP"/>
    </source>
</evidence>
<dbReference type="VEuPathDB" id="TriTrypDB:BSAL_24615"/>
<feature type="signal peptide" evidence="1">
    <location>
        <begin position="1"/>
        <end position="18"/>
    </location>
</feature>
<accession>A0A0S4JKV3</accession>
<dbReference type="EMBL" id="CYKH01001784">
    <property type="protein sequence ID" value="CUG90023.1"/>
    <property type="molecule type" value="Genomic_DNA"/>
</dbReference>
<keyword evidence="1" id="KW-0732">Signal</keyword>
<dbReference type="Proteomes" id="UP000051952">
    <property type="component" value="Unassembled WGS sequence"/>
</dbReference>
<organism evidence="2 3">
    <name type="scientific">Bodo saltans</name>
    <name type="common">Flagellated protozoan</name>
    <dbReference type="NCBI Taxonomy" id="75058"/>
    <lineage>
        <taxon>Eukaryota</taxon>
        <taxon>Discoba</taxon>
        <taxon>Euglenozoa</taxon>
        <taxon>Kinetoplastea</taxon>
        <taxon>Metakinetoplastina</taxon>
        <taxon>Eubodonida</taxon>
        <taxon>Bodonidae</taxon>
        <taxon>Bodo</taxon>
    </lineage>
</organism>
<reference evidence="3" key="1">
    <citation type="submission" date="2015-09" db="EMBL/GenBank/DDBJ databases">
        <authorList>
            <consortium name="Pathogen Informatics"/>
        </authorList>
    </citation>
    <scope>NUCLEOTIDE SEQUENCE [LARGE SCALE GENOMIC DNA]</scope>
    <source>
        <strain evidence="3">Lake Konstanz</strain>
    </source>
</reference>
<feature type="chain" id="PRO_5006622577" description="Zeta toxin domain-containing protein" evidence="1">
    <location>
        <begin position="19"/>
        <end position="658"/>
    </location>
</feature>
<gene>
    <name evidence="2" type="ORF">BSAL_24615</name>
</gene>
<dbReference type="AlphaFoldDB" id="A0A0S4JKV3"/>
<name>A0A0S4JKV3_BODSA</name>
<protein>
    <recommendedName>
        <fullName evidence="4">Zeta toxin domain-containing protein</fullName>
    </recommendedName>
</protein>
<sequence length="658" mass="73424">MHWRCGVMRAMCLGSTLGIDSVLQHPRGRAAQRPTMSPALLRGMRTIATRPEWKTTDHRTQGPPSSPPLRAWHGVVDEHLHPSVGLMSRSRTLRAVGTVPPTLAEMTPAERSVVDEIKQCGTVYNALLSSASRLYAAKSRELNDDINSFATSVAEGGTSDLQLTVEMMGPSLSLSRYCVAFFTFADRNLIVGVAALGDDPLIPKGIKMLETIQLQNDDIKSTTYRIYSATAGLDTMSKHKGAQSASPYNELVQFVVSRLQLFVDRDPERYSPHELLKTAHFKGWRVAVQGEGSVEPIRIAGTEDDLRWLEERHVDATGGTTIDSKGFDRREPLAAYYKQQKMKKEKNDPEVGMILFDLATSATWDNDPNVVILIGGESGSGKTWRMITNHSGESHLVVYIRLNSEENANSHNTDYKTIIAQDEILHPKGPRTIDEDVIKAARRARRKAFKAFVLPKVKAAINEVCPALWKKLCGEEKKAFPLFEVRLCFDEMGGNPALIRACCAVGNINLRRGFKWMPWVRIRMFAAGTGVGTVENPGGSENSFYLLATLQRDVYDSADSSSEPSVYWTLRREKLKENVYVKEIADKVDAIADKWGNEPLRRELMAERDTLLKRAMRSVPQRALNPGKRADSLRVVYMREALFSAVEGDRIGRFVLCS</sequence>